<proteinExistence type="predicted"/>
<protein>
    <submittedName>
        <fullName evidence="1">Divergicin 750</fullName>
    </submittedName>
</protein>
<gene>
    <name evidence="1" type="primary">dvn750</name>
</gene>
<dbReference type="AlphaFoldDB" id="Q46597"/>
<accession>Q46597</accession>
<reference evidence="1" key="1">
    <citation type="journal article" date="1996" name="FEMS Microbiol. Lett.">
        <title>Divergicin 750, a novel bacteriocin produced by Carnobacterium divergens 750.</title>
        <authorList>
            <person name="Holck A."/>
            <person name="Axelsson L."/>
            <person name="Schillinger U."/>
        </authorList>
    </citation>
    <scope>NUCLEOTIDE SEQUENCE</scope>
    <source>
        <strain evidence="1">750</strain>
    </source>
</reference>
<dbReference type="InterPro" id="IPR010133">
    <property type="entry name" value="Bacteriocin_signal_seq"/>
</dbReference>
<sequence length="63" mass="6790">MIKREKNRTISSLGYEEISNHKLQEIQGGKGILGKLGVVQAGVDFVSGVWAGIKQSAKDHPNA</sequence>
<dbReference type="NCBIfam" id="TIGR01847">
    <property type="entry name" value="bacteriocin_sig"/>
    <property type="match status" value="1"/>
</dbReference>
<evidence type="ECO:0000313" key="1">
    <source>
        <dbReference type="EMBL" id="CAA90906.1"/>
    </source>
</evidence>
<name>Q46597_CARDV</name>
<organism evidence="1">
    <name type="scientific">Carnobacterium divergens</name>
    <name type="common">Lactobacillus divergens</name>
    <dbReference type="NCBI Taxonomy" id="2748"/>
    <lineage>
        <taxon>Bacteria</taxon>
        <taxon>Bacillati</taxon>
        <taxon>Bacillota</taxon>
        <taxon>Bacilli</taxon>
        <taxon>Lactobacillales</taxon>
        <taxon>Carnobacteriaceae</taxon>
        <taxon>Carnobacterium</taxon>
    </lineage>
</organism>
<dbReference type="EMBL" id="Z54201">
    <property type="protein sequence ID" value="CAA90906.1"/>
    <property type="molecule type" value="Genomic_DNA"/>
</dbReference>